<evidence type="ECO:0000313" key="2">
    <source>
        <dbReference type="EMBL" id="ABD10857.1"/>
    </source>
</evidence>
<dbReference type="Proteomes" id="UP000001937">
    <property type="component" value="Chromosome"/>
</dbReference>
<feature type="region of interest" description="Disordered" evidence="1">
    <location>
        <begin position="74"/>
        <end position="96"/>
    </location>
</feature>
<feature type="compositionally biased region" description="Gly residues" evidence="1">
    <location>
        <begin position="23"/>
        <end position="41"/>
    </location>
</feature>
<protein>
    <submittedName>
        <fullName evidence="2">Uncharacterized protein</fullName>
    </submittedName>
</protein>
<dbReference type="HOGENOM" id="CLU_2057944_0_0_11"/>
<dbReference type="AlphaFoldDB" id="Q2JCY5"/>
<keyword evidence="3" id="KW-1185">Reference proteome</keyword>
<reference evidence="2 3" key="1">
    <citation type="journal article" date="2007" name="Genome Res.">
        <title>Genome characteristics of facultatively symbiotic Frankia sp. strains reflect host range and host plant biogeography.</title>
        <authorList>
            <person name="Normand P."/>
            <person name="Lapierre P."/>
            <person name="Tisa L.S."/>
            <person name="Gogarten J.P."/>
            <person name="Alloisio N."/>
            <person name="Bagnarol E."/>
            <person name="Bassi C.A."/>
            <person name="Berry A.M."/>
            <person name="Bickhart D.M."/>
            <person name="Choisne N."/>
            <person name="Couloux A."/>
            <person name="Cournoyer B."/>
            <person name="Cruveiller S."/>
            <person name="Daubin V."/>
            <person name="Demange N."/>
            <person name="Francino M.P."/>
            <person name="Goltsman E."/>
            <person name="Huang Y."/>
            <person name="Kopp O.R."/>
            <person name="Labarre L."/>
            <person name="Lapidus A."/>
            <person name="Lavire C."/>
            <person name="Marechal J."/>
            <person name="Martinez M."/>
            <person name="Mastronunzio J.E."/>
            <person name="Mullin B.C."/>
            <person name="Niemann J."/>
            <person name="Pujic P."/>
            <person name="Rawnsley T."/>
            <person name="Rouy Z."/>
            <person name="Schenowitz C."/>
            <person name="Sellstedt A."/>
            <person name="Tavares F."/>
            <person name="Tomkins J.P."/>
            <person name="Vallenet D."/>
            <person name="Valverde C."/>
            <person name="Wall L.G."/>
            <person name="Wang Y."/>
            <person name="Medigue C."/>
            <person name="Benson D.R."/>
        </authorList>
    </citation>
    <scope>NUCLEOTIDE SEQUENCE [LARGE SCALE GENOMIC DNA]</scope>
    <source>
        <strain evidence="3">DSM 45818 / CECT 9043 / CcI3</strain>
    </source>
</reference>
<feature type="region of interest" description="Disordered" evidence="1">
    <location>
        <begin position="1"/>
        <end position="51"/>
    </location>
</feature>
<dbReference type="EMBL" id="CP000249">
    <property type="protein sequence ID" value="ABD10857.1"/>
    <property type="molecule type" value="Genomic_DNA"/>
</dbReference>
<organism evidence="2 3">
    <name type="scientific">Frankia casuarinae (strain DSM 45818 / CECT 9043 / HFP020203 / CcI3)</name>
    <dbReference type="NCBI Taxonomy" id="106370"/>
    <lineage>
        <taxon>Bacteria</taxon>
        <taxon>Bacillati</taxon>
        <taxon>Actinomycetota</taxon>
        <taxon>Actinomycetes</taxon>
        <taxon>Frankiales</taxon>
        <taxon>Frankiaceae</taxon>
        <taxon>Frankia</taxon>
    </lineage>
</organism>
<accession>Q2JCY5</accession>
<dbReference type="STRING" id="106370.Francci3_1481"/>
<dbReference type="KEGG" id="fra:Francci3_1481"/>
<evidence type="ECO:0000313" key="3">
    <source>
        <dbReference type="Proteomes" id="UP000001937"/>
    </source>
</evidence>
<evidence type="ECO:0000256" key="1">
    <source>
        <dbReference type="SAM" id="MobiDB-lite"/>
    </source>
</evidence>
<name>Q2JCY5_FRACC</name>
<proteinExistence type="predicted"/>
<sequence length="119" mass="12881">MSSPHAAGRAARRRGDRTREGAVGTGMAPGGTGFDDPGGGGKKPRAVLPQTDPGKFAGKFFSLNIILYIEPALQGPARRSAPATPGTDSRQLRLERQFRLERDGRRAVDFLPVRRRVRS</sequence>
<gene>
    <name evidence="2" type="ordered locus">Francci3_1481</name>
</gene>